<dbReference type="AlphaFoldDB" id="H1YAZ2"/>
<dbReference type="EMBL" id="CM001403">
    <property type="protein sequence ID" value="EHQ30025.1"/>
    <property type="molecule type" value="Genomic_DNA"/>
</dbReference>
<gene>
    <name evidence="1" type="ORF">Mucpa_5965</name>
</gene>
<dbReference type="STRING" id="714943.Mucpa_5965"/>
<dbReference type="RefSeq" id="WP_008511540.1">
    <property type="nucleotide sequence ID" value="NZ_CM001403.1"/>
</dbReference>
<name>H1YAZ2_9SPHI</name>
<dbReference type="Proteomes" id="UP000002774">
    <property type="component" value="Chromosome"/>
</dbReference>
<organism evidence="1 2">
    <name type="scientific">Mucilaginibacter paludis DSM 18603</name>
    <dbReference type="NCBI Taxonomy" id="714943"/>
    <lineage>
        <taxon>Bacteria</taxon>
        <taxon>Pseudomonadati</taxon>
        <taxon>Bacteroidota</taxon>
        <taxon>Sphingobacteriia</taxon>
        <taxon>Sphingobacteriales</taxon>
        <taxon>Sphingobacteriaceae</taxon>
        <taxon>Mucilaginibacter</taxon>
    </lineage>
</organism>
<accession>H1YAZ2</accession>
<protein>
    <submittedName>
        <fullName evidence="1">Uncharacterized protein</fullName>
    </submittedName>
</protein>
<keyword evidence="2" id="KW-1185">Reference proteome</keyword>
<reference evidence="1" key="1">
    <citation type="submission" date="2011-09" db="EMBL/GenBank/DDBJ databases">
        <title>The permanent draft genome of Mucilaginibacter paludis DSM 18603.</title>
        <authorList>
            <consortium name="US DOE Joint Genome Institute (JGI-PGF)"/>
            <person name="Lucas S."/>
            <person name="Han J."/>
            <person name="Lapidus A."/>
            <person name="Bruce D."/>
            <person name="Goodwin L."/>
            <person name="Pitluck S."/>
            <person name="Peters L."/>
            <person name="Kyrpides N."/>
            <person name="Mavromatis K."/>
            <person name="Ivanova N."/>
            <person name="Mikhailova N."/>
            <person name="Held B."/>
            <person name="Detter J.C."/>
            <person name="Tapia R."/>
            <person name="Han C."/>
            <person name="Land M."/>
            <person name="Hauser L."/>
            <person name="Markowitz V."/>
            <person name="Cheng J.-F."/>
            <person name="Hugenholtz P."/>
            <person name="Woyke T."/>
            <person name="Wu D."/>
            <person name="Tindall B."/>
            <person name="Brambilla E."/>
            <person name="Klenk H.-P."/>
            <person name="Eisen J.A."/>
        </authorList>
    </citation>
    <scope>NUCLEOTIDE SEQUENCE [LARGE SCALE GENOMIC DNA]</scope>
    <source>
        <strain evidence="1">DSM 18603</strain>
    </source>
</reference>
<proteinExistence type="predicted"/>
<evidence type="ECO:0000313" key="1">
    <source>
        <dbReference type="EMBL" id="EHQ30025.1"/>
    </source>
</evidence>
<sequence>MTKEEVIKKAEELTVKEGVKVYPITFIGKDESDLVIGFIKEPSFLVKARAMDKVYTGMGFSANLEILSACLLTEHSDPRLLSETYPNDRYKLGAAKYCGDLLLMATDQTEKKSD</sequence>
<dbReference type="OrthoDB" id="9949151at2"/>
<dbReference type="HOGENOM" id="CLU_2118309_0_0_10"/>
<evidence type="ECO:0000313" key="2">
    <source>
        <dbReference type="Proteomes" id="UP000002774"/>
    </source>
</evidence>